<proteinExistence type="predicted"/>
<protein>
    <submittedName>
        <fullName evidence="1">Uncharacterized protein</fullName>
    </submittedName>
</protein>
<dbReference type="GO" id="GO:0010020">
    <property type="term" value="P:chloroplast fission"/>
    <property type="evidence" value="ECO:0007669"/>
    <property type="project" value="TreeGrafter"/>
</dbReference>
<organism evidence="1 2">
    <name type="scientific">Acorus gramineus</name>
    <name type="common">Dwarf sweet flag</name>
    <dbReference type="NCBI Taxonomy" id="55184"/>
    <lineage>
        <taxon>Eukaryota</taxon>
        <taxon>Viridiplantae</taxon>
        <taxon>Streptophyta</taxon>
        <taxon>Embryophyta</taxon>
        <taxon>Tracheophyta</taxon>
        <taxon>Spermatophyta</taxon>
        <taxon>Magnoliopsida</taxon>
        <taxon>Liliopsida</taxon>
        <taxon>Acoraceae</taxon>
        <taxon>Acorus</taxon>
    </lineage>
</organism>
<reference evidence="1" key="1">
    <citation type="journal article" date="2023" name="Nat. Commun.">
        <title>Diploid and tetraploid genomes of Acorus and the evolution of monocots.</title>
        <authorList>
            <person name="Ma L."/>
            <person name="Liu K.W."/>
            <person name="Li Z."/>
            <person name="Hsiao Y.Y."/>
            <person name="Qi Y."/>
            <person name="Fu T."/>
            <person name="Tang G.D."/>
            <person name="Zhang D."/>
            <person name="Sun W.H."/>
            <person name="Liu D.K."/>
            <person name="Li Y."/>
            <person name="Chen G.Z."/>
            <person name="Liu X.D."/>
            <person name="Liao X.Y."/>
            <person name="Jiang Y.T."/>
            <person name="Yu X."/>
            <person name="Hao Y."/>
            <person name="Huang J."/>
            <person name="Zhao X.W."/>
            <person name="Ke S."/>
            <person name="Chen Y.Y."/>
            <person name="Wu W.L."/>
            <person name="Hsu J.L."/>
            <person name="Lin Y.F."/>
            <person name="Huang M.D."/>
            <person name="Li C.Y."/>
            <person name="Huang L."/>
            <person name="Wang Z.W."/>
            <person name="Zhao X."/>
            <person name="Zhong W.Y."/>
            <person name="Peng D.H."/>
            <person name="Ahmad S."/>
            <person name="Lan S."/>
            <person name="Zhang J.S."/>
            <person name="Tsai W.C."/>
            <person name="Van de Peer Y."/>
            <person name="Liu Z.J."/>
        </authorList>
    </citation>
    <scope>NUCLEOTIDE SEQUENCE</scope>
    <source>
        <strain evidence="1">SCP</strain>
    </source>
</reference>
<evidence type="ECO:0000313" key="1">
    <source>
        <dbReference type="EMBL" id="KAK1262691.1"/>
    </source>
</evidence>
<name>A0AAV9AEX0_ACOGR</name>
<sequence length="117" mass="12819">MIQHQDSNPRPTLNTGASILMVHQYKLELDDKGQLIQDITSTSGDRTTNVHWTGTVSENLVSFDGGFQMTLLPGGMCMGCPSDVGKSVAQSEPFHLEFCEPHTDHVYGITDAPIQIM</sequence>
<accession>A0AAV9AEX0</accession>
<reference evidence="1" key="2">
    <citation type="submission" date="2023-06" db="EMBL/GenBank/DDBJ databases">
        <authorList>
            <person name="Ma L."/>
            <person name="Liu K.-W."/>
            <person name="Li Z."/>
            <person name="Hsiao Y.-Y."/>
            <person name="Qi Y."/>
            <person name="Fu T."/>
            <person name="Tang G."/>
            <person name="Zhang D."/>
            <person name="Sun W.-H."/>
            <person name="Liu D.-K."/>
            <person name="Li Y."/>
            <person name="Chen G.-Z."/>
            <person name="Liu X.-D."/>
            <person name="Liao X.-Y."/>
            <person name="Jiang Y.-T."/>
            <person name="Yu X."/>
            <person name="Hao Y."/>
            <person name="Huang J."/>
            <person name="Zhao X.-W."/>
            <person name="Ke S."/>
            <person name="Chen Y.-Y."/>
            <person name="Wu W.-L."/>
            <person name="Hsu J.-L."/>
            <person name="Lin Y.-F."/>
            <person name="Huang M.-D."/>
            <person name="Li C.-Y."/>
            <person name="Huang L."/>
            <person name="Wang Z.-W."/>
            <person name="Zhao X."/>
            <person name="Zhong W.-Y."/>
            <person name="Peng D.-H."/>
            <person name="Ahmad S."/>
            <person name="Lan S."/>
            <person name="Zhang J.-S."/>
            <person name="Tsai W.-C."/>
            <person name="Van De Peer Y."/>
            <person name="Liu Z.-J."/>
        </authorList>
    </citation>
    <scope>NUCLEOTIDE SEQUENCE</scope>
    <source>
        <strain evidence="1">SCP</strain>
        <tissue evidence="1">Leaves</tissue>
    </source>
</reference>
<gene>
    <name evidence="1" type="ORF">QJS04_geneDACA020456</name>
</gene>
<dbReference type="EMBL" id="JAUJYN010000010">
    <property type="protein sequence ID" value="KAK1262691.1"/>
    <property type="molecule type" value="Genomic_DNA"/>
</dbReference>
<dbReference type="SUPFAM" id="SSF50814">
    <property type="entry name" value="Lipocalins"/>
    <property type="match status" value="1"/>
</dbReference>
<dbReference type="Proteomes" id="UP001179952">
    <property type="component" value="Unassembled WGS sequence"/>
</dbReference>
<evidence type="ECO:0000313" key="2">
    <source>
        <dbReference type="Proteomes" id="UP001179952"/>
    </source>
</evidence>
<dbReference type="Gene3D" id="2.40.128.20">
    <property type="match status" value="1"/>
</dbReference>
<dbReference type="PANTHER" id="PTHR33404:SF3">
    <property type="entry name" value="NMDA RECEPTOR SUBUNIT EPSILON-1, PUTATIVE (DUF3598)-RELATED"/>
    <property type="match status" value="1"/>
</dbReference>
<dbReference type="AlphaFoldDB" id="A0AAV9AEX0"/>
<keyword evidence="2" id="KW-1185">Reference proteome</keyword>
<comment type="caution">
    <text evidence="1">The sequence shown here is derived from an EMBL/GenBank/DDBJ whole genome shotgun (WGS) entry which is preliminary data.</text>
</comment>
<dbReference type="PANTHER" id="PTHR33404">
    <property type="entry name" value="CELL DIVISION TOPOLOGICAL SPECIFICITY FACTOR HOMOLOG, CHLOROPLASTIC"/>
    <property type="match status" value="1"/>
</dbReference>
<dbReference type="InterPro" id="IPR012674">
    <property type="entry name" value="Calycin"/>
</dbReference>